<gene>
    <name evidence="1" type="ORF">NCTC6180_00372</name>
</gene>
<accession>A0A7Z9D0D0</accession>
<dbReference type="RefSeq" id="WP_154803692.1">
    <property type="nucleotide sequence ID" value="NZ_LR134317.1"/>
</dbReference>
<evidence type="ECO:0000313" key="1">
    <source>
        <dbReference type="EMBL" id="VEF05509.1"/>
    </source>
</evidence>
<dbReference type="EMBL" id="LR134317">
    <property type="protein sequence ID" value="VEF05509.1"/>
    <property type="molecule type" value="Genomic_DNA"/>
</dbReference>
<protein>
    <submittedName>
        <fullName evidence="1">Uncharacterized protein</fullName>
    </submittedName>
</protein>
<evidence type="ECO:0000313" key="2">
    <source>
        <dbReference type="Proteomes" id="UP000269903"/>
    </source>
</evidence>
<reference evidence="1 2" key="1">
    <citation type="submission" date="2018-12" db="EMBL/GenBank/DDBJ databases">
        <authorList>
            <consortium name="Pathogen Informatics"/>
        </authorList>
    </citation>
    <scope>NUCLEOTIDE SEQUENCE [LARGE SCALE GENOMIC DNA]</scope>
    <source>
        <strain evidence="1 2">NCTC6180</strain>
    </source>
</reference>
<dbReference type="Proteomes" id="UP000269903">
    <property type="component" value="Chromosome"/>
</dbReference>
<dbReference type="AlphaFoldDB" id="A0A7Z9D0D0"/>
<proteinExistence type="predicted"/>
<name>A0A7Z9D0D0_STRSZ</name>
<sequence>MVNIALKNSQGCEVKDLSGILQNVTTFPLVLDGNVCGIDCINIRIVKDSNAYVFAFEVPDKFKKSGLMSYFFCSCLIELLKNDSSVEVKLKLTGDSLQIYEKNGINIYEAYLNLKSFSVPTYRFDDRKWECTVTFDNDFSRHIDELNTLKDKAYEKIVSSLGRGD</sequence>
<organism evidence="1 2">
    <name type="scientific">Streptococcus equi subsp. zooepidemicus</name>
    <dbReference type="NCBI Taxonomy" id="40041"/>
    <lineage>
        <taxon>Bacteria</taxon>
        <taxon>Bacillati</taxon>
        <taxon>Bacillota</taxon>
        <taxon>Bacilli</taxon>
        <taxon>Lactobacillales</taxon>
        <taxon>Streptococcaceae</taxon>
        <taxon>Streptococcus</taxon>
    </lineage>
</organism>